<evidence type="ECO:0000313" key="1">
    <source>
        <dbReference type="EMBL" id="CAC5417995.1"/>
    </source>
</evidence>
<protein>
    <recommendedName>
        <fullName evidence="3">Reverse transcriptase RNase H-like domain-containing protein</fullName>
    </recommendedName>
</protein>
<organism evidence="1 2">
    <name type="scientific">Mytilus coruscus</name>
    <name type="common">Sea mussel</name>
    <dbReference type="NCBI Taxonomy" id="42192"/>
    <lineage>
        <taxon>Eukaryota</taxon>
        <taxon>Metazoa</taxon>
        <taxon>Spiralia</taxon>
        <taxon>Lophotrochozoa</taxon>
        <taxon>Mollusca</taxon>
        <taxon>Bivalvia</taxon>
        <taxon>Autobranchia</taxon>
        <taxon>Pteriomorphia</taxon>
        <taxon>Mytilida</taxon>
        <taxon>Mytiloidea</taxon>
        <taxon>Mytilidae</taxon>
        <taxon>Mytilinae</taxon>
        <taxon>Mytilus</taxon>
    </lineage>
</organism>
<reference evidence="1 2" key="1">
    <citation type="submission" date="2020-06" db="EMBL/GenBank/DDBJ databases">
        <authorList>
            <person name="Li R."/>
            <person name="Bekaert M."/>
        </authorList>
    </citation>
    <scope>NUCLEOTIDE SEQUENCE [LARGE SCALE GENOMIC DNA]</scope>
    <source>
        <strain evidence="2">wild</strain>
    </source>
</reference>
<dbReference type="OrthoDB" id="6091944at2759"/>
<accession>A0A6J8EEH2</accession>
<name>A0A6J8EEH2_MYTCO</name>
<dbReference type="EMBL" id="CACVKT020008842">
    <property type="protein sequence ID" value="CAC5417995.1"/>
    <property type="molecule type" value="Genomic_DNA"/>
</dbReference>
<dbReference type="Proteomes" id="UP000507470">
    <property type="component" value="Unassembled WGS sequence"/>
</dbReference>
<dbReference type="AlphaFoldDB" id="A0A6J8EEH2"/>
<gene>
    <name evidence="1" type="ORF">MCOR_50459</name>
</gene>
<keyword evidence="2" id="KW-1185">Reference proteome</keyword>
<sequence>MTKDKDKPVYQTDKPRKEIVFHLVNSTNKTFKFKRGTAVARIGSILEENLVSFEKEIKNANLEKEVETEVNVPPEHKEIVDTLLSKNTDVFALKDSELGHTETNPPMQNKRFQLWALGITGYNCKIEWLAGTENTIADYLSRRPNQIEVNKSDNKKTDDEDIEIDISDKAYEINTINSNEIDKEICKL</sequence>
<evidence type="ECO:0000313" key="2">
    <source>
        <dbReference type="Proteomes" id="UP000507470"/>
    </source>
</evidence>
<evidence type="ECO:0008006" key="3">
    <source>
        <dbReference type="Google" id="ProtNLM"/>
    </source>
</evidence>
<proteinExistence type="predicted"/>